<dbReference type="GO" id="GO:0005886">
    <property type="term" value="C:plasma membrane"/>
    <property type="evidence" value="ECO:0007669"/>
    <property type="project" value="UniProtKB-SubCell"/>
</dbReference>
<dbReference type="GO" id="GO:0061513">
    <property type="term" value="F:glucose 6-phosphate:phosphate antiporter activity"/>
    <property type="evidence" value="ECO:0007669"/>
    <property type="project" value="TreeGrafter"/>
</dbReference>
<dbReference type="InterPro" id="IPR011701">
    <property type="entry name" value="MFS"/>
</dbReference>
<dbReference type="InterPro" id="IPR051337">
    <property type="entry name" value="OPA_Antiporter"/>
</dbReference>
<dbReference type="SUPFAM" id="SSF103473">
    <property type="entry name" value="MFS general substrate transporter"/>
    <property type="match status" value="1"/>
</dbReference>
<keyword evidence="4 6" id="KW-1133">Transmembrane helix</keyword>
<dbReference type="Pfam" id="PF07690">
    <property type="entry name" value="MFS_1"/>
    <property type="match status" value="1"/>
</dbReference>
<dbReference type="InterPro" id="IPR020846">
    <property type="entry name" value="MFS_dom"/>
</dbReference>
<evidence type="ECO:0000256" key="3">
    <source>
        <dbReference type="ARBA" id="ARBA00022692"/>
    </source>
</evidence>
<evidence type="ECO:0000256" key="1">
    <source>
        <dbReference type="ARBA" id="ARBA00004651"/>
    </source>
</evidence>
<dbReference type="AlphaFoldDB" id="A0A9D2TIC2"/>
<dbReference type="PROSITE" id="PS50850">
    <property type="entry name" value="MFS"/>
    <property type="match status" value="1"/>
</dbReference>
<organism evidence="8 9">
    <name type="scientific">Candidatus Ruthenibacterium merdavium</name>
    <dbReference type="NCBI Taxonomy" id="2838752"/>
    <lineage>
        <taxon>Bacteria</taxon>
        <taxon>Bacillati</taxon>
        <taxon>Bacillota</taxon>
        <taxon>Clostridia</taxon>
        <taxon>Eubacteriales</taxon>
        <taxon>Oscillospiraceae</taxon>
        <taxon>Ruthenibacterium</taxon>
    </lineage>
</organism>
<evidence type="ECO:0000313" key="8">
    <source>
        <dbReference type="EMBL" id="HJC71395.1"/>
    </source>
</evidence>
<evidence type="ECO:0000259" key="7">
    <source>
        <dbReference type="PROSITE" id="PS50850"/>
    </source>
</evidence>
<feature type="transmembrane region" description="Helical" evidence="6">
    <location>
        <begin position="53"/>
        <end position="73"/>
    </location>
</feature>
<keyword evidence="2" id="KW-0813">Transport</keyword>
<reference evidence="8" key="2">
    <citation type="submission" date="2021-04" db="EMBL/GenBank/DDBJ databases">
        <authorList>
            <person name="Gilroy R."/>
        </authorList>
    </citation>
    <scope>NUCLEOTIDE SEQUENCE</scope>
    <source>
        <strain evidence="8">5933</strain>
    </source>
</reference>
<evidence type="ECO:0000256" key="5">
    <source>
        <dbReference type="ARBA" id="ARBA00023136"/>
    </source>
</evidence>
<protein>
    <submittedName>
        <fullName evidence="8">MFS transporter</fullName>
    </submittedName>
</protein>
<dbReference type="InterPro" id="IPR036259">
    <property type="entry name" value="MFS_trans_sf"/>
</dbReference>
<feature type="transmembrane region" description="Helical" evidence="6">
    <location>
        <begin position="112"/>
        <end position="133"/>
    </location>
</feature>
<evidence type="ECO:0000313" key="9">
    <source>
        <dbReference type="Proteomes" id="UP000823918"/>
    </source>
</evidence>
<comment type="subcellular location">
    <subcellularLocation>
        <location evidence="1">Cell membrane</location>
        <topology evidence="1">Multi-pass membrane protein</topology>
    </subcellularLocation>
</comment>
<feature type="transmembrane region" description="Helical" evidence="6">
    <location>
        <begin position="79"/>
        <end position="100"/>
    </location>
</feature>
<accession>A0A9D2TIC2</accession>
<proteinExistence type="predicted"/>
<feature type="domain" description="Major facilitator superfamily (MFS) profile" evidence="7">
    <location>
        <begin position="1"/>
        <end position="245"/>
    </location>
</feature>
<reference evidence="8" key="1">
    <citation type="journal article" date="2021" name="PeerJ">
        <title>Extensive microbial diversity within the chicken gut microbiome revealed by metagenomics and culture.</title>
        <authorList>
            <person name="Gilroy R."/>
            <person name="Ravi A."/>
            <person name="Getino M."/>
            <person name="Pursley I."/>
            <person name="Horton D.L."/>
            <person name="Alikhan N.F."/>
            <person name="Baker D."/>
            <person name="Gharbi K."/>
            <person name="Hall N."/>
            <person name="Watson M."/>
            <person name="Adriaenssens E.M."/>
            <person name="Foster-Nyarko E."/>
            <person name="Jarju S."/>
            <person name="Secka A."/>
            <person name="Antonio M."/>
            <person name="Oren A."/>
            <person name="Chaudhuri R.R."/>
            <person name="La Ragione R."/>
            <person name="Hildebrand F."/>
            <person name="Pallen M.J."/>
        </authorList>
    </citation>
    <scope>NUCLEOTIDE SEQUENCE</scope>
    <source>
        <strain evidence="8">5933</strain>
    </source>
</reference>
<keyword evidence="5 6" id="KW-0472">Membrane</keyword>
<evidence type="ECO:0000256" key="6">
    <source>
        <dbReference type="SAM" id="Phobius"/>
    </source>
</evidence>
<dbReference type="Proteomes" id="UP000823918">
    <property type="component" value="Unassembled WGS sequence"/>
</dbReference>
<sequence>MPHQSFDCIAGNDRPAALDSGKGRRHRQRFFISYGIGHFVNGILGDRLPVKKFMLLGLTGTAFCNLLIGFFPYYPVILVVWLVNGIFLSTLWGPVVRAAAIWYAPHERNIPAMLVSASSLGGSLLSWAGLGFVVEHTGWQGAFFFPGAVTLAFTVWFFLRMNDAPERMGFPNYERFAPKAAQPQDSAAQNITLWSFELGVFSCLFGAKNNPVLPISAKRDCLLFNAFHHTDSVSNAATLITQFWP</sequence>
<keyword evidence="3 6" id="KW-0812">Transmembrane</keyword>
<gene>
    <name evidence="8" type="ORF">H9698_01195</name>
</gene>
<comment type="caution">
    <text evidence="8">The sequence shown here is derived from an EMBL/GenBank/DDBJ whole genome shotgun (WGS) entry which is preliminary data.</text>
</comment>
<name>A0A9D2TIC2_9FIRM</name>
<dbReference type="PANTHER" id="PTHR43826:SF3">
    <property type="entry name" value="GLUCOSE-6-PHOSPHATE EXCHANGER SLC37A4"/>
    <property type="match status" value="1"/>
</dbReference>
<dbReference type="GO" id="GO:0035435">
    <property type="term" value="P:phosphate ion transmembrane transport"/>
    <property type="evidence" value="ECO:0007669"/>
    <property type="project" value="TreeGrafter"/>
</dbReference>
<evidence type="ECO:0000256" key="4">
    <source>
        <dbReference type="ARBA" id="ARBA00022989"/>
    </source>
</evidence>
<dbReference type="PANTHER" id="PTHR43826">
    <property type="entry name" value="GLUCOSE-6-PHOSPHATE EXCHANGER SLC37A4"/>
    <property type="match status" value="1"/>
</dbReference>
<dbReference type="EMBL" id="DWWA01000008">
    <property type="protein sequence ID" value="HJC71395.1"/>
    <property type="molecule type" value="Genomic_DNA"/>
</dbReference>
<dbReference type="Gene3D" id="1.20.1250.20">
    <property type="entry name" value="MFS general substrate transporter like domains"/>
    <property type="match status" value="1"/>
</dbReference>
<evidence type="ECO:0000256" key="2">
    <source>
        <dbReference type="ARBA" id="ARBA00022448"/>
    </source>
</evidence>
<feature type="transmembrane region" description="Helical" evidence="6">
    <location>
        <begin position="139"/>
        <end position="159"/>
    </location>
</feature>